<proteinExistence type="predicted"/>
<evidence type="ECO:0000313" key="1">
    <source>
        <dbReference type="EMBL" id="PQO36359.1"/>
    </source>
</evidence>
<name>A0A2S8FW04_9BACT</name>
<protein>
    <submittedName>
        <fullName evidence="1">Uncharacterized protein</fullName>
    </submittedName>
</protein>
<gene>
    <name evidence="1" type="ORF">C5Y83_10705</name>
</gene>
<accession>A0A2S8FW04</accession>
<dbReference type="OrthoDB" id="288646at2"/>
<organism evidence="1 2">
    <name type="scientific">Blastopirellula marina</name>
    <dbReference type="NCBI Taxonomy" id="124"/>
    <lineage>
        <taxon>Bacteria</taxon>
        <taxon>Pseudomonadati</taxon>
        <taxon>Planctomycetota</taxon>
        <taxon>Planctomycetia</taxon>
        <taxon>Pirellulales</taxon>
        <taxon>Pirellulaceae</taxon>
        <taxon>Blastopirellula</taxon>
    </lineage>
</organism>
<dbReference type="AlphaFoldDB" id="A0A2S8FW04"/>
<dbReference type="RefSeq" id="WP_105329649.1">
    <property type="nucleotide sequence ID" value="NZ_PUHY01000006.1"/>
</dbReference>
<reference evidence="1 2" key="1">
    <citation type="submission" date="2018-02" db="EMBL/GenBank/DDBJ databases">
        <title>Comparative genomes isolates from brazilian mangrove.</title>
        <authorList>
            <person name="Araujo J.E."/>
            <person name="Taketani R.G."/>
            <person name="Silva M.C.P."/>
            <person name="Loureco M.V."/>
            <person name="Andreote F.D."/>
        </authorList>
    </citation>
    <scope>NUCLEOTIDE SEQUENCE [LARGE SCALE GENOMIC DNA]</scope>
    <source>
        <strain evidence="1 2">Hex-1 MGV</strain>
    </source>
</reference>
<dbReference type="Proteomes" id="UP000238322">
    <property type="component" value="Unassembled WGS sequence"/>
</dbReference>
<comment type="caution">
    <text evidence="1">The sequence shown here is derived from an EMBL/GenBank/DDBJ whole genome shotgun (WGS) entry which is preliminary data.</text>
</comment>
<sequence length="199" mass="22656">MIAPNPFSPLFDLTQLGNYLSGEPHQFDLIARGAMPNRSRGLTWSWNHSLRKSEPAFVPVNIQFGAVSWTVVLYQTEQELVRRWNEFDRREALPGQGVVFGLSTEFQGHLPALVRRETLGELLVLCYLPGCPATVRRFLAADLPAEELGWSQIEVVPCSANLPQHAEQTEVREQSWLIFWPHCLAADQIQQYAELPRMM</sequence>
<evidence type="ECO:0000313" key="2">
    <source>
        <dbReference type="Proteomes" id="UP000238322"/>
    </source>
</evidence>
<dbReference type="EMBL" id="PUHY01000006">
    <property type="protein sequence ID" value="PQO36359.1"/>
    <property type="molecule type" value="Genomic_DNA"/>
</dbReference>